<sequence length="338" mass="39030">MNKQAASHISERACPSISYRIRKEIFHEDITKPDMQALQSEILNESEILSIFSLKNQDGWLGGLFHGVDEPECSIRYLMEKGVEPGHPIIQNALNAIIARGDKFDEGSMYRVGKPLDSLHIGGSKLIKACVFAYTGNENYDFVKEQINESLDVFRYVCGVESIADIYYEYKDKLVFKSGVMWPCIYHLRLLANTDSWKNTKNQEMMEKAISKLTDLSPIPNVKLLYNHQIISPASAFMNNFNDNMNSLNAKEWMLWFHRTELIAKLGIAARISSIKRQIDYVNNLLKENDGVFIKKLHHYYFTKWTQYIGLALEDNWKSSDKIENDLTFRCLLINSYL</sequence>
<reference evidence="1 2" key="1">
    <citation type="submission" date="2017-03" db="EMBL/GenBank/DDBJ databases">
        <title>Genome sequence of Clostridium hungatei DSM 14427.</title>
        <authorList>
            <person name="Poehlein A."/>
            <person name="Daniel R."/>
        </authorList>
    </citation>
    <scope>NUCLEOTIDE SEQUENCE [LARGE SCALE GENOMIC DNA]</scope>
    <source>
        <strain evidence="1 2">DSM 14427</strain>
    </source>
</reference>
<comment type="caution">
    <text evidence="1">The sequence shown here is derived from an EMBL/GenBank/DDBJ whole genome shotgun (WGS) entry which is preliminary data.</text>
</comment>
<evidence type="ECO:0000313" key="1">
    <source>
        <dbReference type="EMBL" id="OPX43191.1"/>
    </source>
</evidence>
<dbReference type="EMBL" id="MZGX01000020">
    <property type="protein sequence ID" value="OPX43191.1"/>
    <property type="molecule type" value="Genomic_DNA"/>
</dbReference>
<dbReference type="RefSeq" id="WP_080065393.1">
    <property type="nucleotide sequence ID" value="NZ_MZGX01000020.1"/>
</dbReference>
<protein>
    <submittedName>
        <fullName evidence="1">Uncharacterized protein</fullName>
    </submittedName>
</protein>
<dbReference type="OrthoDB" id="2018218at2"/>
<evidence type="ECO:0000313" key="2">
    <source>
        <dbReference type="Proteomes" id="UP000191554"/>
    </source>
</evidence>
<dbReference type="Proteomes" id="UP000191554">
    <property type="component" value="Unassembled WGS sequence"/>
</dbReference>
<gene>
    <name evidence="1" type="ORF">CLHUN_29410</name>
</gene>
<keyword evidence="2" id="KW-1185">Reference proteome</keyword>
<accession>A0A1V4SIX1</accession>
<organism evidence="1 2">
    <name type="scientific">Ruminiclostridium hungatei</name>
    <name type="common">Clostridium hungatei</name>
    <dbReference type="NCBI Taxonomy" id="48256"/>
    <lineage>
        <taxon>Bacteria</taxon>
        <taxon>Bacillati</taxon>
        <taxon>Bacillota</taxon>
        <taxon>Clostridia</taxon>
        <taxon>Eubacteriales</taxon>
        <taxon>Oscillospiraceae</taxon>
        <taxon>Ruminiclostridium</taxon>
    </lineage>
</organism>
<name>A0A1V4SIX1_RUMHU</name>
<dbReference type="AlphaFoldDB" id="A0A1V4SIX1"/>
<proteinExistence type="predicted"/>